<evidence type="ECO:0000313" key="3">
    <source>
        <dbReference type="Proteomes" id="UP000184260"/>
    </source>
</evidence>
<accession>A0A1M7LGE1</accession>
<keyword evidence="3" id="KW-1185">Reference proteome</keyword>
<feature type="repeat" description="TPR" evidence="1">
    <location>
        <begin position="182"/>
        <end position="215"/>
    </location>
</feature>
<dbReference type="OrthoDB" id="655905at2"/>
<evidence type="ECO:0000256" key="1">
    <source>
        <dbReference type="PROSITE-ProRule" id="PRU00339"/>
    </source>
</evidence>
<evidence type="ECO:0000313" key="2">
    <source>
        <dbReference type="EMBL" id="SHM77053.1"/>
    </source>
</evidence>
<protein>
    <submittedName>
        <fullName evidence="2">Tetratricopeptide repeat-containing protein</fullName>
    </submittedName>
</protein>
<dbReference type="RefSeq" id="WP_073355706.1">
    <property type="nucleotide sequence ID" value="NZ_FRBU01000071.1"/>
</dbReference>
<dbReference type="STRING" id="69322.SAMN05443669_10714"/>
<dbReference type="EMBL" id="FRBU01000071">
    <property type="protein sequence ID" value="SHM77053.1"/>
    <property type="molecule type" value="Genomic_DNA"/>
</dbReference>
<feature type="repeat" description="TPR" evidence="1">
    <location>
        <begin position="71"/>
        <end position="104"/>
    </location>
</feature>
<dbReference type="Pfam" id="PF13174">
    <property type="entry name" value="TPR_6"/>
    <property type="match status" value="2"/>
</dbReference>
<organism evidence="2 3">
    <name type="scientific">Flavobacterium xanthum</name>
    <dbReference type="NCBI Taxonomy" id="69322"/>
    <lineage>
        <taxon>Bacteria</taxon>
        <taxon>Pseudomonadati</taxon>
        <taxon>Bacteroidota</taxon>
        <taxon>Flavobacteriia</taxon>
        <taxon>Flavobacteriales</taxon>
        <taxon>Flavobacteriaceae</taxon>
        <taxon>Flavobacterium</taxon>
    </lineage>
</organism>
<keyword evidence="1" id="KW-0802">TPR repeat</keyword>
<proteinExistence type="predicted"/>
<gene>
    <name evidence="2" type="ORF">SAMN05443669_10714</name>
</gene>
<reference evidence="3" key="1">
    <citation type="submission" date="2016-11" db="EMBL/GenBank/DDBJ databases">
        <authorList>
            <person name="Varghese N."/>
            <person name="Submissions S."/>
        </authorList>
    </citation>
    <scope>NUCLEOTIDE SEQUENCE [LARGE SCALE GENOMIC DNA]</scope>
    <source>
        <strain evidence="3">DSM 3661</strain>
    </source>
</reference>
<dbReference type="Gene3D" id="1.25.40.10">
    <property type="entry name" value="Tetratricopeptide repeat domain"/>
    <property type="match status" value="1"/>
</dbReference>
<sequence>MKKTILLIALHFVLITFGQKTKDMVEITNKNQEALVEEFVSNCAEKYNYNYNMAEWQSCLDAGLKNDSTAAYLWQQKAMPYFKAKKYEIGMRYIDKAVKFNPERWQSYRAFIKCVFAKTYSAAILDFEDCKKRFGNGYVMDHTYNFYIGLCYLQLNEYAKAEQLFKEYIDDIFKNREGLEHPTALFYFGIAKYEQKKLNEAIIEFDKTLKIYPNFSDVKYYKAICLAKLGKVEEYKVLMKESEQDGRKGYTINEDNTLYETYPYQKKWKD</sequence>
<dbReference type="PROSITE" id="PS50005">
    <property type="entry name" value="TPR"/>
    <property type="match status" value="2"/>
</dbReference>
<dbReference type="AlphaFoldDB" id="A0A1M7LGE1"/>
<name>A0A1M7LGE1_9FLAO</name>
<dbReference type="SUPFAM" id="SSF48452">
    <property type="entry name" value="TPR-like"/>
    <property type="match status" value="1"/>
</dbReference>
<dbReference type="Proteomes" id="UP000184260">
    <property type="component" value="Unassembled WGS sequence"/>
</dbReference>
<dbReference type="InterPro" id="IPR011990">
    <property type="entry name" value="TPR-like_helical_dom_sf"/>
</dbReference>
<dbReference type="SMART" id="SM00028">
    <property type="entry name" value="TPR"/>
    <property type="match status" value="3"/>
</dbReference>
<dbReference type="InterPro" id="IPR019734">
    <property type="entry name" value="TPR_rpt"/>
</dbReference>